<dbReference type="RefSeq" id="WP_126831843.1">
    <property type="nucleotide sequence ID" value="NZ_CBCRYB010000001.1"/>
</dbReference>
<sequence length="259" mass="29001">MGKFKNGLLVTVSGAFAVGSLLLGTTYYNSNVKGEEVSKNKVKVIKTTETKSEKKDNNKIDKIFLNSKKIFLAKDISIEAIEALEKESDELSSSEKKLLKKAKQKWEIQNTLNGMFETPVLVGDKYIEESAVKEGVTPDKLEKLNNKIQKLENDDFKDKVIEIRMFLEGFIGYSVGANSETKETETKLTETEVQVTETNTKVKETETQMTETQSIETSITEPTGILDEQIDEQQVNQGHVGEVTENNDENTVEAPSNDF</sequence>
<feature type="compositionally biased region" description="Low complexity" evidence="1">
    <location>
        <begin position="210"/>
        <end position="223"/>
    </location>
</feature>
<organism evidence="2 3">
    <name type="scientific">Vagococcus fessus</name>
    <dbReference type="NCBI Taxonomy" id="120370"/>
    <lineage>
        <taxon>Bacteria</taxon>
        <taxon>Bacillati</taxon>
        <taxon>Bacillota</taxon>
        <taxon>Bacilli</taxon>
        <taxon>Lactobacillales</taxon>
        <taxon>Enterococcaceae</taxon>
        <taxon>Vagococcus</taxon>
    </lineage>
</organism>
<dbReference type="AlphaFoldDB" id="A0A430A945"/>
<comment type="caution">
    <text evidence="2">The sequence shown here is derived from an EMBL/GenBank/DDBJ whole genome shotgun (WGS) entry which is preliminary data.</text>
</comment>
<keyword evidence="3" id="KW-1185">Reference proteome</keyword>
<evidence type="ECO:0000256" key="1">
    <source>
        <dbReference type="SAM" id="MobiDB-lite"/>
    </source>
</evidence>
<evidence type="ECO:0000313" key="2">
    <source>
        <dbReference type="EMBL" id="RSU03636.1"/>
    </source>
</evidence>
<dbReference type="EMBL" id="NGJY01000002">
    <property type="protein sequence ID" value="RSU03636.1"/>
    <property type="molecule type" value="Genomic_DNA"/>
</dbReference>
<name>A0A430A945_9ENTE</name>
<reference evidence="2 3" key="1">
    <citation type="submission" date="2017-05" db="EMBL/GenBank/DDBJ databases">
        <title>Vagococcus spp. assemblies.</title>
        <authorList>
            <person name="Gulvik C.A."/>
        </authorList>
    </citation>
    <scope>NUCLEOTIDE SEQUENCE [LARGE SCALE GENOMIC DNA]</scope>
    <source>
        <strain evidence="2 3">CCUG 41755</strain>
    </source>
</reference>
<accession>A0A430A945</accession>
<evidence type="ECO:0000313" key="3">
    <source>
        <dbReference type="Proteomes" id="UP000287101"/>
    </source>
</evidence>
<gene>
    <name evidence="2" type="ORF">CBF31_07960</name>
</gene>
<proteinExistence type="predicted"/>
<feature type="region of interest" description="Disordered" evidence="1">
    <location>
        <begin position="198"/>
        <end position="259"/>
    </location>
</feature>
<protein>
    <recommendedName>
        <fullName evidence="4">MapZ extracellular domain-containing protein</fullName>
    </recommendedName>
</protein>
<dbReference type="Proteomes" id="UP000287101">
    <property type="component" value="Unassembled WGS sequence"/>
</dbReference>
<evidence type="ECO:0008006" key="4">
    <source>
        <dbReference type="Google" id="ProtNLM"/>
    </source>
</evidence>